<evidence type="ECO:0000256" key="2">
    <source>
        <dbReference type="SAM" id="Phobius"/>
    </source>
</evidence>
<sequence>MAPALPLPRGLLPAAILDQLHRRDAPPQSQPGTHVAAIAERLAALSNSLSSRLPTRTILDIPSRVMAARRDTTTETVPGQYHNLNSGPDPGTVVGIVLGSVGGFLLLLWLFYTCMNFGVPPDAASDIGTASVVTRRSRKSHRHHHHRASGGRETVEIRRSSRGPAVIVEEASRDRVVVEEVRRSTSRAPPAPPPPRVVHSDDDEVVVIEEHDPPRRHRSKGHRRHSSSRRESGYRDIDPDRFAGGDAPMRDIRGSSRHGR</sequence>
<dbReference type="eggNOG" id="ENOG502SSR4">
    <property type="taxonomic scope" value="Eukaryota"/>
</dbReference>
<dbReference type="EMBL" id="KB932812">
    <property type="protein sequence ID" value="EOO03761.1"/>
    <property type="molecule type" value="Genomic_DNA"/>
</dbReference>
<accession>R8BWL7</accession>
<name>R8BWL7_PHAM7</name>
<evidence type="ECO:0000313" key="3">
    <source>
        <dbReference type="EMBL" id="EOO03761.1"/>
    </source>
</evidence>
<feature type="transmembrane region" description="Helical" evidence="2">
    <location>
        <begin position="93"/>
        <end position="112"/>
    </location>
</feature>
<keyword evidence="2" id="KW-0472">Membrane</keyword>
<dbReference type="Proteomes" id="UP000014074">
    <property type="component" value="Unassembled WGS sequence"/>
</dbReference>
<feature type="compositionally biased region" description="Basic and acidic residues" evidence="1">
    <location>
        <begin position="170"/>
        <end position="183"/>
    </location>
</feature>
<proteinExistence type="predicted"/>
<dbReference type="RefSeq" id="XP_007911276.1">
    <property type="nucleotide sequence ID" value="XM_007913085.1"/>
</dbReference>
<evidence type="ECO:0000256" key="1">
    <source>
        <dbReference type="SAM" id="MobiDB-lite"/>
    </source>
</evidence>
<keyword evidence="2" id="KW-1133">Transmembrane helix</keyword>
<dbReference type="OrthoDB" id="5423884at2759"/>
<feature type="region of interest" description="Disordered" evidence="1">
    <location>
        <begin position="133"/>
        <end position="260"/>
    </location>
</feature>
<feature type="compositionally biased region" description="Basic and acidic residues" evidence="1">
    <location>
        <begin position="228"/>
        <end position="254"/>
    </location>
</feature>
<reference evidence="4" key="1">
    <citation type="journal article" date="2013" name="Genome Announc.">
        <title>Draft genome sequence of the ascomycete Phaeoacremonium aleophilum strain UCR-PA7, a causal agent of the esca disease complex in grapevines.</title>
        <authorList>
            <person name="Blanco-Ulate B."/>
            <person name="Rolshausen P."/>
            <person name="Cantu D."/>
        </authorList>
    </citation>
    <scope>NUCLEOTIDE SEQUENCE [LARGE SCALE GENOMIC DNA]</scope>
    <source>
        <strain evidence="4">UCR-PA7</strain>
    </source>
</reference>
<dbReference type="GeneID" id="19325399"/>
<dbReference type="KEGG" id="tmn:UCRPA7_490"/>
<keyword evidence="2" id="KW-0812">Transmembrane</keyword>
<gene>
    <name evidence="3" type="ORF">UCRPA7_490</name>
</gene>
<keyword evidence="4" id="KW-1185">Reference proteome</keyword>
<dbReference type="HOGENOM" id="CLU_087045_1_0_1"/>
<dbReference type="AlphaFoldDB" id="R8BWL7"/>
<protein>
    <submittedName>
        <fullName evidence="3">Uncharacterized protein</fullName>
    </submittedName>
</protein>
<organism evidence="3 4">
    <name type="scientific">Phaeoacremonium minimum (strain UCR-PA7)</name>
    <name type="common">Esca disease fungus</name>
    <name type="synonym">Togninia minima</name>
    <dbReference type="NCBI Taxonomy" id="1286976"/>
    <lineage>
        <taxon>Eukaryota</taxon>
        <taxon>Fungi</taxon>
        <taxon>Dikarya</taxon>
        <taxon>Ascomycota</taxon>
        <taxon>Pezizomycotina</taxon>
        <taxon>Sordariomycetes</taxon>
        <taxon>Sordariomycetidae</taxon>
        <taxon>Togniniales</taxon>
        <taxon>Togniniaceae</taxon>
        <taxon>Phaeoacremonium</taxon>
    </lineage>
</organism>
<feature type="compositionally biased region" description="Basic residues" evidence="1">
    <location>
        <begin position="214"/>
        <end position="227"/>
    </location>
</feature>
<evidence type="ECO:0000313" key="4">
    <source>
        <dbReference type="Proteomes" id="UP000014074"/>
    </source>
</evidence>
<feature type="compositionally biased region" description="Basic residues" evidence="1">
    <location>
        <begin position="135"/>
        <end position="149"/>
    </location>
</feature>